<dbReference type="AlphaFoldDB" id="A0A8E0WQA5"/>
<accession>A0A8E0WQA5</accession>
<evidence type="ECO:0000313" key="1">
    <source>
        <dbReference type="EMBL" id="KER35265.1"/>
    </source>
</evidence>
<sequence>MAILPVGTIAAPPAKYEQISFPGKTILAYRPLAQRKRIVGKCHPEGSKAIACEAQAAIARKEALVAKQASSLPDAGLAHEDSDELLQ</sequence>
<proteinExistence type="predicted"/>
<protein>
    <submittedName>
        <fullName evidence="1">Uncharacterized protein</fullName>
    </submittedName>
</protein>
<dbReference type="EMBL" id="JANF02000081">
    <property type="protein sequence ID" value="KER35265.1"/>
    <property type="molecule type" value="Genomic_DNA"/>
</dbReference>
<evidence type="ECO:0000313" key="2">
    <source>
        <dbReference type="Proteomes" id="UP000028135"/>
    </source>
</evidence>
<reference evidence="1 2" key="1">
    <citation type="submission" date="2014-05" db="EMBL/GenBank/DDBJ databases">
        <title>Genome Announcement of Sphingobium lucknowense F2.</title>
        <authorList>
            <person name="Lal R."/>
            <person name="Negi V."/>
            <person name="Lata P."/>
            <person name="Sangwan N."/>
            <person name="Gupta S.K."/>
            <person name="Rao D.L.N."/>
            <person name="Das S."/>
        </authorList>
    </citation>
    <scope>NUCLEOTIDE SEQUENCE [LARGE SCALE GENOMIC DNA]</scope>
    <source>
        <strain evidence="1 2">F2</strain>
    </source>
</reference>
<gene>
    <name evidence="1" type="ORF">AL00_16905</name>
</gene>
<comment type="caution">
    <text evidence="1">The sequence shown here is derived from an EMBL/GenBank/DDBJ whole genome shotgun (WGS) entry which is preliminary data.</text>
</comment>
<name>A0A8E0WQA5_9SPHN</name>
<organism evidence="1 2">
    <name type="scientific">Sphingobium indicum F2</name>
    <dbReference type="NCBI Taxonomy" id="1450518"/>
    <lineage>
        <taxon>Bacteria</taxon>
        <taxon>Pseudomonadati</taxon>
        <taxon>Pseudomonadota</taxon>
        <taxon>Alphaproteobacteria</taxon>
        <taxon>Sphingomonadales</taxon>
        <taxon>Sphingomonadaceae</taxon>
        <taxon>Sphingobium</taxon>
    </lineage>
</organism>
<dbReference type="Proteomes" id="UP000028135">
    <property type="component" value="Unassembled WGS sequence"/>
</dbReference>